<dbReference type="Proteomes" id="UP000034452">
    <property type="component" value="Unassembled WGS sequence"/>
</dbReference>
<name>A0A0G0VCG4_9BACT</name>
<gene>
    <name evidence="2" type="ORF">UU13_C0022G0006</name>
</gene>
<evidence type="ECO:0000256" key="1">
    <source>
        <dbReference type="SAM" id="Phobius"/>
    </source>
</evidence>
<dbReference type="AlphaFoldDB" id="A0A0G0VCG4"/>
<dbReference type="NCBIfam" id="NF038353">
    <property type="entry name" value="FxLYD_dom"/>
    <property type="match status" value="1"/>
</dbReference>
<proteinExistence type="predicted"/>
<organism evidence="2 3">
    <name type="scientific">Candidatus Nomurabacteria bacterium GW2011_GWB1_40_7</name>
    <dbReference type="NCBI Taxonomy" id="1618744"/>
    <lineage>
        <taxon>Bacteria</taxon>
        <taxon>Candidatus Nomuraibacteriota</taxon>
    </lineage>
</organism>
<dbReference type="PATRIC" id="fig|1618744.3.peg.589"/>
<reference evidence="2 3" key="1">
    <citation type="journal article" date="2015" name="Nature">
        <title>rRNA introns, odd ribosomes, and small enigmatic genomes across a large radiation of phyla.</title>
        <authorList>
            <person name="Brown C.T."/>
            <person name="Hug L.A."/>
            <person name="Thomas B.C."/>
            <person name="Sharon I."/>
            <person name="Castelle C.J."/>
            <person name="Singh A."/>
            <person name="Wilkins M.J."/>
            <person name="Williams K.H."/>
            <person name="Banfield J.F."/>
        </authorList>
    </citation>
    <scope>NUCLEOTIDE SEQUENCE [LARGE SCALE GENOMIC DNA]</scope>
</reference>
<dbReference type="EMBL" id="LBZL01000022">
    <property type="protein sequence ID" value="KKR69765.1"/>
    <property type="molecule type" value="Genomic_DNA"/>
</dbReference>
<keyword evidence="1" id="KW-0472">Membrane</keyword>
<keyword evidence="1" id="KW-1133">Transmembrane helix</keyword>
<protein>
    <submittedName>
        <fullName evidence="2">Glucose/sorbosone dehydrogenase</fullName>
    </submittedName>
</protein>
<dbReference type="InterPro" id="IPR047676">
    <property type="entry name" value="FxLYD_dom"/>
</dbReference>
<evidence type="ECO:0000313" key="3">
    <source>
        <dbReference type="Proteomes" id="UP000034452"/>
    </source>
</evidence>
<evidence type="ECO:0000313" key="2">
    <source>
        <dbReference type="EMBL" id="KKR69765.1"/>
    </source>
</evidence>
<keyword evidence="1" id="KW-0812">Transmembrane</keyword>
<feature type="transmembrane region" description="Helical" evidence="1">
    <location>
        <begin position="12"/>
        <end position="30"/>
    </location>
</feature>
<sequence length="262" mass="29205">MMLTWALKRQIIYITILVLFFSTLGFIIIYPQITKAPSCTDGKQNGEETGVDCGGSCLKACIVEVDEISILWARTFKVIPGRYNAVAYLVNHNQNEAIQKINYRFRFGDAKNVYIGKREGSTFVPPGGNFAVFEPGIDIGSSIPVYTTFEFTEMPVWLQVSQEKINQLKVLVSNIQLVDEATSPRLSATIKNNSLFTIPNVGVVAILYDAGGNAISTSRTYFDQLAPLENTEINFTWPEPLPGEVVEKEIIPMYNIFSAKLQ</sequence>
<comment type="caution">
    <text evidence="2">The sequence shown here is derived from an EMBL/GenBank/DDBJ whole genome shotgun (WGS) entry which is preliminary data.</text>
</comment>
<accession>A0A0G0VCG4</accession>